<dbReference type="Proteomes" id="UP000321083">
    <property type="component" value="Unassembled WGS sequence"/>
</dbReference>
<reference evidence="1 2" key="1">
    <citation type="submission" date="2019-08" db="EMBL/GenBank/DDBJ databases">
        <title>100 year-old enigma solved: identification of Planctomyces bekefii, the type genus and species of the phylum Planctomycetes.</title>
        <authorList>
            <person name="Svetlana D.N."/>
            <person name="Overmann J."/>
        </authorList>
    </citation>
    <scope>NUCLEOTIDE SEQUENCE [LARGE SCALE GENOMIC DNA]</scope>
    <source>
        <strain evidence="1">Phe10_nw2017</strain>
    </source>
</reference>
<protein>
    <recommendedName>
        <fullName evidence="3">Secreted protein</fullName>
    </recommendedName>
</protein>
<reference evidence="1 2" key="2">
    <citation type="submission" date="2019-08" db="EMBL/GenBank/DDBJ databases">
        <authorList>
            <person name="Henke P."/>
        </authorList>
    </citation>
    <scope>NUCLEOTIDE SEQUENCE [LARGE SCALE GENOMIC DNA]</scope>
    <source>
        <strain evidence="1">Phe10_nw2017</strain>
    </source>
</reference>
<organism evidence="1 2">
    <name type="scientific">Planctomyces bekefii</name>
    <dbReference type="NCBI Taxonomy" id="1653850"/>
    <lineage>
        <taxon>Bacteria</taxon>
        <taxon>Pseudomonadati</taxon>
        <taxon>Planctomycetota</taxon>
        <taxon>Planctomycetia</taxon>
        <taxon>Planctomycetales</taxon>
        <taxon>Planctomycetaceae</taxon>
        <taxon>Planctomyces</taxon>
    </lineage>
</organism>
<dbReference type="PANTHER" id="PTHR38847">
    <property type="match status" value="1"/>
</dbReference>
<dbReference type="EMBL" id="SRHE01000641">
    <property type="protein sequence ID" value="TWW08491.1"/>
    <property type="molecule type" value="Genomic_DNA"/>
</dbReference>
<evidence type="ECO:0000313" key="2">
    <source>
        <dbReference type="Proteomes" id="UP000321083"/>
    </source>
</evidence>
<dbReference type="AlphaFoldDB" id="A0A5C6M650"/>
<keyword evidence="2" id="KW-1185">Reference proteome</keyword>
<dbReference type="Pfam" id="PF14273">
    <property type="entry name" value="DUF4360"/>
    <property type="match status" value="1"/>
</dbReference>
<evidence type="ECO:0000313" key="1">
    <source>
        <dbReference type="EMBL" id="TWW08491.1"/>
    </source>
</evidence>
<name>A0A5C6M650_9PLAN</name>
<evidence type="ECO:0008006" key="3">
    <source>
        <dbReference type="Google" id="ProtNLM"/>
    </source>
</evidence>
<proteinExistence type="predicted"/>
<gene>
    <name evidence="1" type="ORF">E3A20_23810</name>
</gene>
<dbReference type="PANTHER" id="PTHR38847:SF1">
    <property type="entry name" value="PSEUDOURIDINE SYNTHASE RSUA_RLUA-LIKE DOMAIN-CONTAINING PROTEIN"/>
    <property type="match status" value="1"/>
</dbReference>
<sequence>MKKVISILSQIAGLTLALVGGTAQALELPSYVHLRSISHAGSGCAAGTVAENVSADGQAFTLLFDSYIAQIGPGVPLTEKRKNCQINLDLDFPQGWSFTIASIDYRGYGSLQRGVTGLQKATYYFQGDARQVSGQTTFSGPFDQDYQARDQIGLIAEVWSPCGATRALNINSQVRLDNTRSPRSSGILTVDSIDGSFVTVFNLKWKRCR</sequence>
<accession>A0A5C6M650</accession>
<comment type="caution">
    <text evidence="1">The sequence shown here is derived from an EMBL/GenBank/DDBJ whole genome shotgun (WGS) entry which is preliminary data.</text>
</comment>
<dbReference type="InterPro" id="IPR025649">
    <property type="entry name" value="DUF4360"/>
</dbReference>